<keyword evidence="3" id="KW-1185">Reference proteome</keyword>
<organism evidence="2 3">
    <name type="scientific">Prymnesium parvum</name>
    <name type="common">Toxic golden alga</name>
    <dbReference type="NCBI Taxonomy" id="97485"/>
    <lineage>
        <taxon>Eukaryota</taxon>
        <taxon>Haptista</taxon>
        <taxon>Haptophyta</taxon>
        <taxon>Prymnesiophyceae</taxon>
        <taxon>Prymnesiales</taxon>
        <taxon>Prymnesiaceae</taxon>
        <taxon>Prymnesium</taxon>
    </lineage>
</organism>
<feature type="domain" description="TIR" evidence="1">
    <location>
        <begin position="46"/>
        <end position="175"/>
    </location>
</feature>
<dbReference type="InterPro" id="IPR035897">
    <property type="entry name" value="Toll_tir_struct_dom_sf"/>
</dbReference>
<dbReference type="Gene3D" id="3.40.50.10140">
    <property type="entry name" value="Toll/interleukin-1 receptor homology (TIR) domain"/>
    <property type="match status" value="1"/>
</dbReference>
<dbReference type="Proteomes" id="UP001515480">
    <property type="component" value="Unassembled WGS sequence"/>
</dbReference>
<evidence type="ECO:0000313" key="3">
    <source>
        <dbReference type="Proteomes" id="UP001515480"/>
    </source>
</evidence>
<dbReference type="SUPFAM" id="SSF52200">
    <property type="entry name" value="Toll/Interleukin receptor TIR domain"/>
    <property type="match status" value="1"/>
</dbReference>
<name>A0AB34IK05_PRYPA</name>
<protein>
    <recommendedName>
        <fullName evidence="1">TIR domain-containing protein</fullName>
    </recommendedName>
</protein>
<evidence type="ECO:0000313" key="2">
    <source>
        <dbReference type="EMBL" id="KAL1500559.1"/>
    </source>
</evidence>
<dbReference type="AlphaFoldDB" id="A0AB34IK05"/>
<dbReference type="EMBL" id="JBGBPQ010000023">
    <property type="protein sequence ID" value="KAL1500559.1"/>
    <property type="molecule type" value="Genomic_DNA"/>
</dbReference>
<reference evidence="2 3" key="1">
    <citation type="journal article" date="2024" name="Science">
        <title>Giant polyketide synthase enzymes in the biosynthesis of giant marine polyether toxins.</title>
        <authorList>
            <person name="Fallon T.R."/>
            <person name="Shende V.V."/>
            <person name="Wierzbicki I.H."/>
            <person name="Pendleton A.L."/>
            <person name="Watervoot N.F."/>
            <person name="Auber R.P."/>
            <person name="Gonzalez D.J."/>
            <person name="Wisecaver J.H."/>
            <person name="Moore B.S."/>
        </authorList>
    </citation>
    <scope>NUCLEOTIDE SEQUENCE [LARGE SCALE GENOMIC DNA]</scope>
    <source>
        <strain evidence="2 3">12B1</strain>
    </source>
</reference>
<accession>A0AB34IK05</accession>
<comment type="caution">
    <text evidence="2">The sequence shown here is derived from an EMBL/GenBank/DDBJ whole genome shotgun (WGS) entry which is preliminary data.</text>
</comment>
<sequence>MSFRKGSPSVMRRGASDSVQLLLEQTGVCLDIESSLDGSGKDFHFFLSHKKHHSTYGMMHAQIAQQLSDSLEQLNFHGFLDIDCLDEISESALRNAIEESSTMIVLLNDETHLSTWCLNEWRIAAELKIPIKVIIDLEHANLEVELARAKKSYPYLLSYQWIEYTNKRRREAVQELALFLVKHFITCSDSSFRMQTPSNPTDDPIPIVDPITSKLVLLSGISIGSAPSSSSRQVWAMVVRSFTYLCLLLCLMRYMLVPVG</sequence>
<evidence type="ECO:0000259" key="1">
    <source>
        <dbReference type="Pfam" id="PF13676"/>
    </source>
</evidence>
<dbReference type="Pfam" id="PF13676">
    <property type="entry name" value="TIR_2"/>
    <property type="match status" value="1"/>
</dbReference>
<gene>
    <name evidence="2" type="ORF">AB1Y20_013214</name>
</gene>
<proteinExistence type="predicted"/>
<dbReference type="GO" id="GO:0007165">
    <property type="term" value="P:signal transduction"/>
    <property type="evidence" value="ECO:0007669"/>
    <property type="project" value="InterPro"/>
</dbReference>
<dbReference type="InterPro" id="IPR000157">
    <property type="entry name" value="TIR_dom"/>
</dbReference>